<dbReference type="GO" id="GO:0015920">
    <property type="term" value="P:lipopolysaccharide transport"/>
    <property type="evidence" value="ECO:0007669"/>
    <property type="project" value="TreeGrafter"/>
</dbReference>
<dbReference type="InterPro" id="IPR005495">
    <property type="entry name" value="LptG/LptF_permease"/>
</dbReference>
<feature type="transmembrane region" description="Helical" evidence="6">
    <location>
        <begin position="37"/>
        <end position="57"/>
    </location>
</feature>
<evidence type="ECO:0000256" key="2">
    <source>
        <dbReference type="ARBA" id="ARBA00022475"/>
    </source>
</evidence>
<dbReference type="RefSeq" id="WP_176236566.1">
    <property type="nucleotide sequence ID" value="NZ_BLSD01000532.1"/>
</dbReference>
<keyword evidence="3 6" id="KW-0812">Transmembrane</keyword>
<comment type="subcellular location">
    <subcellularLocation>
        <location evidence="1">Cell membrane</location>
        <topology evidence="1">Multi-pass membrane protein</topology>
    </subcellularLocation>
</comment>
<reference evidence="7 8" key="1">
    <citation type="journal article" date="2020" name="Front. Microbiol.">
        <title>Single-cell genomics of novel Actinobacteria with the Wood-Ljungdahl pathway discovered in a serpentinizing system.</title>
        <authorList>
            <person name="Merino N."/>
            <person name="Kawai M."/>
            <person name="Boyd E.S."/>
            <person name="Colman D.R."/>
            <person name="McGlynn S.E."/>
            <person name="Nealson K.H."/>
            <person name="Kurokawa K."/>
            <person name="Hongoh Y."/>
        </authorList>
    </citation>
    <scope>NUCLEOTIDE SEQUENCE [LARGE SCALE GENOMIC DNA]</scope>
    <source>
        <strain evidence="7 8">S47</strain>
    </source>
</reference>
<feature type="transmembrane region" description="Helical" evidence="6">
    <location>
        <begin position="69"/>
        <end position="87"/>
    </location>
</feature>
<dbReference type="PANTHER" id="PTHR33529">
    <property type="entry name" value="SLR0882 PROTEIN-RELATED"/>
    <property type="match status" value="1"/>
</dbReference>
<proteinExistence type="predicted"/>
<gene>
    <name evidence="7" type="ORF">HKBW3S47_02569</name>
</gene>
<evidence type="ECO:0008006" key="9">
    <source>
        <dbReference type="Google" id="ProtNLM"/>
    </source>
</evidence>
<feature type="non-terminal residue" evidence="7">
    <location>
        <position position="1"/>
    </location>
</feature>
<keyword evidence="2" id="KW-1003">Cell membrane</keyword>
<keyword evidence="5 6" id="KW-0472">Membrane</keyword>
<dbReference type="EMBL" id="BLSD01000532">
    <property type="protein sequence ID" value="GFP40872.1"/>
    <property type="molecule type" value="Genomic_DNA"/>
</dbReference>
<keyword evidence="4 6" id="KW-1133">Transmembrane helix</keyword>
<name>A0A6V8Q816_9ACTN</name>
<accession>A0A6V8Q816</accession>
<dbReference type="PANTHER" id="PTHR33529:SF6">
    <property type="entry name" value="YJGP_YJGQ FAMILY PERMEASE"/>
    <property type="match status" value="1"/>
</dbReference>
<evidence type="ECO:0000313" key="8">
    <source>
        <dbReference type="Proteomes" id="UP000569018"/>
    </source>
</evidence>
<dbReference type="Pfam" id="PF03739">
    <property type="entry name" value="LptF_LptG"/>
    <property type="match status" value="1"/>
</dbReference>
<comment type="caution">
    <text evidence="7">The sequence shown here is derived from an EMBL/GenBank/DDBJ whole genome shotgun (WGS) entry which is preliminary data.</text>
</comment>
<sequence>VFLFRELPRSLSRPSVGLLLMRLGPPLSLFTGKSGRLGGLTLGLLIFAVFYALLIYGENLAMAGKIPHYIAAWSPTVILGLFSIGVFKREDKR</sequence>
<evidence type="ECO:0000256" key="1">
    <source>
        <dbReference type="ARBA" id="ARBA00004651"/>
    </source>
</evidence>
<evidence type="ECO:0000256" key="5">
    <source>
        <dbReference type="ARBA" id="ARBA00023136"/>
    </source>
</evidence>
<evidence type="ECO:0000313" key="7">
    <source>
        <dbReference type="EMBL" id="GFP40872.1"/>
    </source>
</evidence>
<evidence type="ECO:0000256" key="3">
    <source>
        <dbReference type="ARBA" id="ARBA00022692"/>
    </source>
</evidence>
<dbReference type="GO" id="GO:0043190">
    <property type="term" value="C:ATP-binding cassette (ABC) transporter complex"/>
    <property type="evidence" value="ECO:0007669"/>
    <property type="project" value="TreeGrafter"/>
</dbReference>
<evidence type="ECO:0000256" key="6">
    <source>
        <dbReference type="SAM" id="Phobius"/>
    </source>
</evidence>
<protein>
    <recommendedName>
        <fullName evidence="9">Lipopolysaccharide export system permease protein</fullName>
    </recommendedName>
</protein>
<organism evidence="7 8">
    <name type="scientific">Candidatus Hakubella thermalkaliphila</name>
    <dbReference type="NCBI Taxonomy" id="2754717"/>
    <lineage>
        <taxon>Bacteria</taxon>
        <taxon>Bacillati</taxon>
        <taxon>Actinomycetota</taxon>
        <taxon>Actinomycetota incertae sedis</taxon>
        <taxon>Candidatus Hakubellales</taxon>
        <taxon>Candidatus Hakubellaceae</taxon>
        <taxon>Candidatus Hakubella</taxon>
    </lineage>
</organism>
<evidence type="ECO:0000256" key="4">
    <source>
        <dbReference type="ARBA" id="ARBA00022989"/>
    </source>
</evidence>
<dbReference type="AlphaFoldDB" id="A0A6V8Q816"/>
<dbReference type="Proteomes" id="UP000569018">
    <property type="component" value="Unassembled WGS sequence"/>
</dbReference>